<dbReference type="EMBL" id="JYDW01000275">
    <property type="protein sequence ID" value="KRZ50210.1"/>
    <property type="molecule type" value="Genomic_DNA"/>
</dbReference>
<evidence type="ECO:0000313" key="2">
    <source>
        <dbReference type="Proteomes" id="UP000054721"/>
    </source>
</evidence>
<reference evidence="1 2" key="1">
    <citation type="submission" date="2015-05" db="EMBL/GenBank/DDBJ databases">
        <title>Evolution of Trichinella species and genotypes.</title>
        <authorList>
            <person name="Korhonen P.K."/>
            <person name="Edoardo P."/>
            <person name="Giuseppe L.R."/>
            <person name="Gasser R.B."/>
        </authorList>
    </citation>
    <scope>NUCLEOTIDE SEQUENCE [LARGE SCALE GENOMIC DNA]</scope>
    <source>
        <strain evidence="1">ISS10</strain>
    </source>
</reference>
<proteinExistence type="predicted"/>
<accession>A0A0V1KTB9</accession>
<evidence type="ECO:0000313" key="1">
    <source>
        <dbReference type="EMBL" id="KRZ50210.1"/>
    </source>
</evidence>
<keyword evidence="2" id="KW-1185">Reference proteome</keyword>
<dbReference type="Proteomes" id="UP000054721">
    <property type="component" value="Unassembled WGS sequence"/>
</dbReference>
<protein>
    <submittedName>
        <fullName evidence="1">Uncharacterized protein</fullName>
    </submittedName>
</protein>
<sequence>MAKEWHSYRYKTTNITLIGNWRVSITSTIRTIIKKADNFKSSASKAQSKNSSTTRTTGVHKLIYLRRRKKAKYVGK</sequence>
<gene>
    <name evidence="1" type="ORF">T02_2522</name>
</gene>
<name>A0A0V1KTB9_9BILA</name>
<dbReference type="AlphaFoldDB" id="A0A0V1KTB9"/>
<organism evidence="1 2">
    <name type="scientific">Trichinella nativa</name>
    <dbReference type="NCBI Taxonomy" id="6335"/>
    <lineage>
        <taxon>Eukaryota</taxon>
        <taxon>Metazoa</taxon>
        <taxon>Ecdysozoa</taxon>
        <taxon>Nematoda</taxon>
        <taxon>Enoplea</taxon>
        <taxon>Dorylaimia</taxon>
        <taxon>Trichinellida</taxon>
        <taxon>Trichinellidae</taxon>
        <taxon>Trichinella</taxon>
    </lineage>
</organism>
<comment type="caution">
    <text evidence="1">The sequence shown here is derived from an EMBL/GenBank/DDBJ whole genome shotgun (WGS) entry which is preliminary data.</text>
</comment>